<dbReference type="OrthoDB" id="348458at2759"/>
<proteinExistence type="predicted"/>
<dbReference type="EMBL" id="HG673798">
    <property type="protein sequence ID" value="CDJ37955.1"/>
    <property type="molecule type" value="Genomic_DNA"/>
</dbReference>
<keyword evidence="4" id="KW-1185">Reference proteome</keyword>
<keyword evidence="2" id="KW-1133">Transmembrane helix</keyword>
<feature type="compositionally biased region" description="Acidic residues" evidence="1">
    <location>
        <begin position="420"/>
        <end position="436"/>
    </location>
</feature>
<reference evidence="3" key="2">
    <citation type="submission" date="2013-10" db="EMBL/GenBank/DDBJ databases">
        <authorList>
            <person name="Aslett M."/>
        </authorList>
    </citation>
    <scope>NUCLEOTIDE SEQUENCE [LARGE SCALE GENOMIC DNA]</scope>
    <source>
        <strain evidence="3">Houghton</strain>
    </source>
</reference>
<dbReference type="Proteomes" id="UP000030747">
    <property type="component" value="Unassembled WGS sequence"/>
</dbReference>
<gene>
    <name evidence="3" type="ORF">ETH_00016310</name>
</gene>
<feature type="transmembrane region" description="Helical" evidence="2">
    <location>
        <begin position="67"/>
        <end position="86"/>
    </location>
</feature>
<evidence type="ECO:0000313" key="4">
    <source>
        <dbReference type="Proteomes" id="UP000030747"/>
    </source>
</evidence>
<evidence type="ECO:0000256" key="1">
    <source>
        <dbReference type="SAM" id="MobiDB-lite"/>
    </source>
</evidence>
<dbReference type="VEuPathDB" id="ToxoDB:ETH_00016310"/>
<accession>U6KIV4</accession>
<dbReference type="RefSeq" id="XP_013228793.1">
    <property type="nucleotide sequence ID" value="XM_013373339.1"/>
</dbReference>
<dbReference type="AlphaFoldDB" id="U6KIV4"/>
<feature type="region of interest" description="Disordered" evidence="1">
    <location>
        <begin position="929"/>
        <end position="958"/>
    </location>
</feature>
<keyword evidence="2" id="KW-0472">Membrane</keyword>
<evidence type="ECO:0000256" key="2">
    <source>
        <dbReference type="SAM" id="Phobius"/>
    </source>
</evidence>
<dbReference type="VEuPathDB" id="ToxoDB:ETH2_0505900"/>
<organism evidence="3 4">
    <name type="scientific">Eimeria tenella</name>
    <name type="common">Coccidian parasite</name>
    <dbReference type="NCBI Taxonomy" id="5802"/>
    <lineage>
        <taxon>Eukaryota</taxon>
        <taxon>Sar</taxon>
        <taxon>Alveolata</taxon>
        <taxon>Apicomplexa</taxon>
        <taxon>Conoidasida</taxon>
        <taxon>Coccidia</taxon>
        <taxon>Eucoccidiorida</taxon>
        <taxon>Eimeriorina</taxon>
        <taxon>Eimeriidae</taxon>
        <taxon>Eimeria</taxon>
    </lineage>
</organism>
<dbReference type="GeneID" id="25252416"/>
<reference evidence="3" key="1">
    <citation type="submission" date="2013-10" db="EMBL/GenBank/DDBJ databases">
        <title>Genomic analysis of the causative agents of coccidiosis in chickens.</title>
        <authorList>
            <person name="Reid A.J."/>
            <person name="Blake D."/>
            <person name="Billington K."/>
            <person name="Browne H."/>
            <person name="Dunn M."/>
            <person name="Hung S."/>
            <person name="Kawahara F."/>
            <person name="Miranda-Saavedra D."/>
            <person name="Mourier T."/>
            <person name="Nagra H."/>
            <person name="Otto T.D."/>
            <person name="Rawlings N."/>
            <person name="Sanchez A."/>
            <person name="Sanders M."/>
            <person name="Subramaniam C."/>
            <person name="Tay Y."/>
            <person name="Dear P."/>
            <person name="Doerig C."/>
            <person name="Gruber A."/>
            <person name="Parkinson J."/>
            <person name="Shirley M."/>
            <person name="Wan K.L."/>
            <person name="Berriman M."/>
            <person name="Tomley F."/>
            <person name="Pain A."/>
        </authorList>
    </citation>
    <scope>NUCLEOTIDE SEQUENCE [LARGE SCALE GENOMIC DNA]</scope>
    <source>
        <strain evidence="3">Houghton</strain>
    </source>
</reference>
<evidence type="ECO:0000313" key="3">
    <source>
        <dbReference type="EMBL" id="CDJ37955.1"/>
    </source>
</evidence>
<name>U6KIV4_EIMTE</name>
<sequence>MHNLAKTASVGIETLTRSSGAPHLRLIKGTSPQYPKLQLGEEALKVQRGYPGFLFVRRRHHAGPRRCPTLVTLTLLAIVAAAYLVLRCRPHKEIQNGVGNATRSLAAADRAQGELAGICQGGGSGEFTNDGAQDAALDEEEVLERALLFTTSLKKFFEEFMVTLQKLSTAMRREGMSIILGLAVVELSAQATLLKVEQRHGIQVVLDTTDLLYDTLRRTFTKKDISLCGLRHLRQLRLFLDALPGIKWAGRQISSAGSLRKLVKLLELQEIALKQMLEGLKQLAILQAAFEGFVPDKLADVVLQEMRQTLIVRRFQLLRDPELNSFLREQHTERVRFGLCAFWQIQRALSRPLEQHHELVAELANTPLGLRLSEEQGESSGALPGKLESLSLENRGEPAIESADSAILLKASYDLGTEDDSLESNEVYDDSDDLGAEDNFPKANELSDETYGFQTEEESPKTDELSDCSDGFGAEADSLRADNFSYEALRFGAEACYPKVDQLAKEAYGFGAVEAYRKADNLSHRAYGFGAEAYYPKANNLSHMAYGFGAEASYPQAEIPSHEAYGSGAETNYPKAHGLRAETNNLKANNLSHEAYGFGAEAYYPKADTLSHEAYGFGAPDDYPEADELANDAYGFGLEENFLTAGQFGNEAHNERLYAGLGQAAVPPVAYNSLAASGIPLADDSAHRMPEEPEAQSDYVETAPVSLPQRPAFSVPAEAFKQFRATVSLQQTVSRRAALPQSASSLSSPYGLPRYARPFAAPGAAEFSDKSFVFGQSGSPERTWFVRAPAPGEPSMAWGAAQYTSRLPSYPPTQYPVIQLPLGPQYSFPRADSTMQYRFQPRQQQPFPGQHLMHMTGAGSHLPHVPSGRPPRPEAAAVTYGLFRAPVHPVRHPMQAARTPALAHEAHSPFETLGGAAESRQARTAAVGLWERAPGPREPKRTFHGVPLGEPVPKDRFN</sequence>
<keyword evidence="2" id="KW-0812">Transmembrane</keyword>
<feature type="region of interest" description="Disordered" evidence="1">
    <location>
        <begin position="420"/>
        <end position="467"/>
    </location>
</feature>
<protein>
    <submittedName>
        <fullName evidence="3">Nsp1p, related</fullName>
    </submittedName>
</protein>